<dbReference type="InterPro" id="IPR016188">
    <property type="entry name" value="PurM-like_N"/>
</dbReference>
<accession>A0A162LHD4</accession>
<dbReference type="InterPro" id="IPR011854">
    <property type="entry name" value="HypE"/>
</dbReference>
<dbReference type="RefSeq" id="WP_063600888.1">
    <property type="nucleotide sequence ID" value="NZ_LITQ01000012.1"/>
</dbReference>
<name>A0A162LHD4_9CLOT</name>
<evidence type="ECO:0000313" key="7">
    <source>
        <dbReference type="Proteomes" id="UP000093694"/>
    </source>
</evidence>
<evidence type="ECO:0000256" key="1">
    <source>
        <dbReference type="ARBA" id="ARBA00006243"/>
    </source>
</evidence>
<reference evidence="5 7" key="2">
    <citation type="journal article" date="2016" name="Front. Microbiol.">
        <title>Industrial Acetogenic Biocatalysts: A Comparative Metabolic and Genomic Analysis.</title>
        <authorList>
            <person name="Bengelsdorf F."/>
            <person name="Poehlein A."/>
            <person name="Sonja S."/>
            <person name="Erz C."/>
            <person name="Hummel T."/>
            <person name="Hoffmeister S."/>
            <person name="Daniel R."/>
            <person name="Durre P."/>
        </authorList>
    </citation>
    <scope>NUCLEOTIDE SEQUENCE [LARGE SCALE GENOMIC DNA]</scope>
    <source>
        <strain evidence="5 7">PTA-10522</strain>
    </source>
</reference>
<evidence type="ECO:0000259" key="3">
    <source>
        <dbReference type="Pfam" id="PF02769"/>
    </source>
</evidence>
<comment type="caution">
    <text evidence="4">The sequence shown here is derived from an EMBL/GenBank/DDBJ whole genome shotgun (WGS) entry which is preliminary data.</text>
</comment>
<feature type="domain" description="PurM-like N-terminal" evidence="2">
    <location>
        <begin position="33"/>
        <end position="137"/>
    </location>
</feature>
<dbReference type="EMBL" id="LITQ01000012">
    <property type="protein sequence ID" value="OAA93526.1"/>
    <property type="molecule type" value="Genomic_DNA"/>
</dbReference>
<dbReference type="Gene3D" id="3.90.650.10">
    <property type="entry name" value="PurM-like C-terminal domain"/>
    <property type="match status" value="1"/>
</dbReference>
<dbReference type="Pfam" id="PF00586">
    <property type="entry name" value="AIRS"/>
    <property type="match status" value="1"/>
</dbReference>
<dbReference type="SUPFAM" id="SSF55326">
    <property type="entry name" value="PurM N-terminal domain-like"/>
    <property type="match status" value="1"/>
</dbReference>
<evidence type="ECO:0000313" key="4">
    <source>
        <dbReference type="EMBL" id="OAA93526.1"/>
    </source>
</evidence>
<dbReference type="Gene3D" id="3.30.1330.10">
    <property type="entry name" value="PurM-like, N-terminal domain"/>
    <property type="match status" value="1"/>
</dbReference>
<dbReference type="InterPro" id="IPR036676">
    <property type="entry name" value="PurM-like_C_sf"/>
</dbReference>
<dbReference type="PATRIC" id="fig|1705578.3.peg.4391"/>
<dbReference type="SUPFAM" id="SSF56042">
    <property type="entry name" value="PurM C-terminal domain-like"/>
    <property type="match status" value="1"/>
</dbReference>
<protein>
    <submittedName>
        <fullName evidence="4">Hydrogenase expression/formation protein HypE</fullName>
    </submittedName>
</protein>
<dbReference type="InterPro" id="IPR010918">
    <property type="entry name" value="PurM-like_C_dom"/>
</dbReference>
<dbReference type="PANTHER" id="PTHR30303">
    <property type="entry name" value="HYDROGENASE ISOENZYMES FORMATION PROTEIN HYPE"/>
    <property type="match status" value="1"/>
</dbReference>
<keyword evidence="7" id="KW-1185">Reference proteome</keyword>
<dbReference type="Proteomes" id="UP000077384">
    <property type="component" value="Unassembled WGS sequence"/>
</dbReference>
<reference evidence="4 6" key="1">
    <citation type="journal article" date="2015" name="Biotechnol. Bioeng.">
        <title>Genome sequence and phenotypic characterization of Caulobacter segnis.</title>
        <authorList>
            <person name="Patel S."/>
            <person name="Fletcher B."/>
            <person name="Scott D.C."/>
            <person name="Ely B."/>
        </authorList>
    </citation>
    <scope>NUCLEOTIDE SEQUENCE [LARGE SCALE GENOMIC DNA]</scope>
    <source>
        <strain evidence="4 6">PS02</strain>
    </source>
</reference>
<dbReference type="PIRSF" id="PIRSF005644">
    <property type="entry name" value="Hdrgns_mtr_HypE"/>
    <property type="match status" value="1"/>
</dbReference>
<dbReference type="EMBL" id="LROR01000034">
    <property type="protein sequence ID" value="OBR96315.1"/>
    <property type="molecule type" value="Genomic_DNA"/>
</dbReference>
<proteinExistence type="inferred from homology"/>
<dbReference type="AlphaFoldDB" id="A0A162LHD4"/>
<dbReference type="InterPro" id="IPR036921">
    <property type="entry name" value="PurM-like_N_sf"/>
</dbReference>
<dbReference type="PANTHER" id="PTHR30303:SF4">
    <property type="entry name" value="HYDROGENASE EXPRESSION_FORMATION PROTEIN HYPE"/>
    <property type="match status" value="1"/>
</dbReference>
<dbReference type="CDD" id="cd06061">
    <property type="entry name" value="PurM-like1"/>
    <property type="match status" value="1"/>
</dbReference>
<gene>
    <name evidence="4" type="primary">hypE_2</name>
    <name evidence="5" type="synonym">hypE_1</name>
    <name evidence="5" type="ORF">CLCOS_10130</name>
    <name evidence="4" type="ORF">WX73_04276</name>
</gene>
<organism evidence="4 6">
    <name type="scientific">Clostridium coskatii</name>
    <dbReference type="NCBI Taxonomy" id="1705578"/>
    <lineage>
        <taxon>Bacteria</taxon>
        <taxon>Bacillati</taxon>
        <taxon>Bacillota</taxon>
        <taxon>Clostridia</taxon>
        <taxon>Eubacteriales</taxon>
        <taxon>Clostridiaceae</taxon>
        <taxon>Clostridium</taxon>
    </lineage>
</organism>
<evidence type="ECO:0000259" key="2">
    <source>
        <dbReference type="Pfam" id="PF00586"/>
    </source>
</evidence>
<dbReference type="Proteomes" id="UP000093694">
    <property type="component" value="Unassembled WGS sequence"/>
</dbReference>
<feature type="domain" description="PurM-like C-terminal" evidence="3">
    <location>
        <begin position="151"/>
        <end position="302"/>
    </location>
</feature>
<comment type="similarity">
    <text evidence="1">Belongs to the HypE family.</text>
</comment>
<dbReference type="GO" id="GO:0051604">
    <property type="term" value="P:protein maturation"/>
    <property type="evidence" value="ECO:0007669"/>
    <property type="project" value="TreeGrafter"/>
</dbReference>
<sequence length="329" mass="35991">MKAGKLNWEDLKTIIDENRKVVREDVRIRSGIGEDCSVVNFGDMECVMSTDPITGASVNSGKLAVHINCNDIASCGVEPVGILVTILAPESSSLEDIRRVMEEISEETEKINVEILGGHTEITRAVNKMVISCTVIGKGKSGEAVATSGAKEGDDILVTKHLCLEGTSIVVNDYEDKLKNILTPEEIKEAKDYIKYISVVKEGILSAKSGVNSMHDITEGGVLGALWEVAKASKVGFKVYKNKMPITKITEKICNKYAVDPLRFISSGSMLITTKDGSKLAKLLKSQNINAYIIGKITREKGILVCDEFEKEVVPPKRDELFVLEEKLK</sequence>
<evidence type="ECO:0000313" key="6">
    <source>
        <dbReference type="Proteomes" id="UP000077384"/>
    </source>
</evidence>
<evidence type="ECO:0000313" key="5">
    <source>
        <dbReference type="EMBL" id="OBR96315.1"/>
    </source>
</evidence>
<dbReference type="Pfam" id="PF02769">
    <property type="entry name" value="AIRS_C"/>
    <property type="match status" value="1"/>
</dbReference>